<dbReference type="Gene3D" id="3.20.20.80">
    <property type="entry name" value="Glycosidases"/>
    <property type="match status" value="1"/>
</dbReference>
<dbReference type="PANTHER" id="PTHR11177">
    <property type="entry name" value="CHITINASE"/>
    <property type="match status" value="1"/>
</dbReference>
<dbReference type="SUPFAM" id="SSF51445">
    <property type="entry name" value="(Trans)glycosidases"/>
    <property type="match status" value="1"/>
</dbReference>
<dbReference type="EMBL" id="AK368769">
    <property type="protein sequence ID" value="BAJ99972.1"/>
    <property type="molecule type" value="mRNA"/>
</dbReference>
<feature type="domain" description="GH18" evidence="3">
    <location>
        <begin position="104"/>
        <end position="473"/>
    </location>
</feature>
<feature type="compositionally biased region" description="Low complexity" evidence="1">
    <location>
        <begin position="80"/>
        <end position="93"/>
    </location>
</feature>
<dbReference type="Pfam" id="PF00704">
    <property type="entry name" value="Glyco_hydro_18"/>
    <property type="match status" value="1"/>
</dbReference>
<dbReference type="Gene3D" id="3.10.50.10">
    <property type="match status" value="1"/>
</dbReference>
<reference evidence="4" key="1">
    <citation type="journal article" date="2011" name="Plant Physiol.">
        <title>Comprehensive sequence analysis of 24,783 barley full-length cDNAs derived from 12 clone libraries.</title>
        <authorList>
            <person name="Matsumoto T."/>
            <person name="Tanaka T."/>
            <person name="Sakai H."/>
            <person name="Amano N."/>
            <person name="Kanamori H."/>
            <person name="Kurita K."/>
            <person name="Kikuta A."/>
            <person name="Kamiya K."/>
            <person name="Yamamoto M."/>
            <person name="Ikawa H."/>
            <person name="Fujii N."/>
            <person name="Hori K."/>
            <person name="Itoh T."/>
            <person name="Sato K."/>
        </authorList>
    </citation>
    <scope>NUCLEOTIDE SEQUENCE</scope>
    <source>
        <tissue evidence="4">Shoot and root</tissue>
    </source>
</reference>
<keyword evidence="2" id="KW-0732">Signal</keyword>
<dbReference type="InterPro" id="IPR029070">
    <property type="entry name" value="Chitinase_insertion_sf"/>
</dbReference>
<feature type="signal peptide" evidence="2">
    <location>
        <begin position="1"/>
        <end position="28"/>
    </location>
</feature>
<dbReference type="PANTHER" id="PTHR11177:SF317">
    <property type="entry name" value="CHITINASE 12-RELATED"/>
    <property type="match status" value="1"/>
</dbReference>
<dbReference type="InterPro" id="IPR001223">
    <property type="entry name" value="Glyco_hydro18_cat"/>
</dbReference>
<dbReference type="InterPro" id="IPR050314">
    <property type="entry name" value="Glycosyl_Hydrlase_18"/>
</dbReference>
<dbReference type="GO" id="GO:0005975">
    <property type="term" value="P:carbohydrate metabolic process"/>
    <property type="evidence" value="ECO:0007669"/>
    <property type="project" value="InterPro"/>
</dbReference>
<evidence type="ECO:0000313" key="4">
    <source>
        <dbReference type="EMBL" id="BAJ99972.1"/>
    </source>
</evidence>
<evidence type="ECO:0000259" key="3">
    <source>
        <dbReference type="PROSITE" id="PS51910"/>
    </source>
</evidence>
<dbReference type="AlphaFoldDB" id="F2DY01"/>
<protein>
    <submittedName>
        <fullName evidence="4">Predicted protein</fullName>
    </submittedName>
</protein>
<name>F2DY01_HORVV</name>
<sequence length="474" mass="50579">MRFSPALIAYTLVALLGAIAQAPQAANAAPLSTTARRRRTVTKTVFVTKTLTPSIFATSAPATVTGAAAKPKPTPSQGLATRTATTSSAVPTPTAMPSPPPAGKKLIAYLTSWSQYRTPAYGPLDLPVEQLTHVNYAFANIVDGKVAVGDPWGDTDKQNVVNGVTFQGNFGLLNDPRSPVRQRNPNLRVLISIGGWSWSKYFSVVARTPASRAIFVASVVDFVRRYRFDGVDYDWEYPGAEGNDGNIIDSSDPTNFTLLLAETKAALAALAAIQGRAEPYLLTIATGAVPSKFSQLDGTSIARSVDWVNVMTYDFYGSWSPVTGHHGNVPDSLTAINGHINMGIPASKLCLGVPFYARGFANVQFDRTNPAAAGRAYIGLAPGPNEADILEFDAYRAQVANGQLTRVFDSLTGQAAMFNVGTKIWWSGEDEQTARAKGELVAQRGLAGAFWWEQSMDREARLVGAVSAGMATPA</sequence>
<evidence type="ECO:0000256" key="2">
    <source>
        <dbReference type="SAM" id="SignalP"/>
    </source>
</evidence>
<evidence type="ECO:0000256" key="1">
    <source>
        <dbReference type="SAM" id="MobiDB-lite"/>
    </source>
</evidence>
<dbReference type="PROSITE" id="PS51910">
    <property type="entry name" value="GH18_2"/>
    <property type="match status" value="1"/>
</dbReference>
<accession>F2DY01</accession>
<dbReference type="SMART" id="SM00636">
    <property type="entry name" value="Glyco_18"/>
    <property type="match status" value="1"/>
</dbReference>
<feature type="chain" id="PRO_5003281565" evidence="2">
    <location>
        <begin position="29"/>
        <end position="474"/>
    </location>
</feature>
<dbReference type="GO" id="GO:0008061">
    <property type="term" value="F:chitin binding"/>
    <property type="evidence" value="ECO:0007669"/>
    <property type="project" value="InterPro"/>
</dbReference>
<dbReference type="InterPro" id="IPR011583">
    <property type="entry name" value="Chitinase_II/V-like_cat"/>
</dbReference>
<organism evidence="4">
    <name type="scientific">Hordeum vulgare subsp. vulgare</name>
    <name type="common">Domesticated barley</name>
    <dbReference type="NCBI Taxonomy" id="112509"/>
    <lineage>
        <taxon>Eukaryota</taxon>
        <taxon>Viridiplantae</taxon>
        <taxon>Streptophyta</taxon>
        <taxon>Embryophyta</taxon>
        <taxon>Tracheophyta</taxon>
        <taxon>Spermatophyta</taxon>
        <taxon>Magnoliopsida</taxon>
        <taxon>Liliopsida</taxon>
        <taxon>Poales</taxon>
        <taxon>Poaceae</taxon>
        <taxon>BOP clade</taxon>
        <taxon>Pooideae</taxon>
        <taxon>Triticodae</taxon>
        <taxon>Triticeae</taxon>
        <taxon>Hordeinae</taxon>
        <taxon>Hordeum</taxon>
    </lineage>
</organism>
<dbReference type="InterPro" id="IPR017853">
    <property type="entry name" value="GH"/>
</dbReference>
<dbReference type="CDD" id="cd06548">
    <property type="entry name" value="GH18_chitinase"/>
    <property type="match status" value="1"/>
</dbReference>
<feature type="region of interest" description="Disordered" evidence="1">
    <location>
        <begin position="64"/>
        <end position="100"/>
    </location>
</feature>
<proteinExistence type="evidence at transcript level"/>